<organism evidence="2 3">
    <name type="scientific">Rhizobium laguerreae</name>
    <dbReference type="NCBI Taxonomy" id="1076926"/>
    <lineage>
        <taxon>Bacteria</taxon>
        <taxon>Pseudomonadati</taxon>
        <taxon>Pseudomonadota</taxon>
        <taxon>Alphaproteobacteria</taxon>
        <taxon>Hyphomicrobiales</taxon>
        <taxon>Rhizobiaceae</taxon>
        <taxon>Rhizobium/Agrobacterium group</taxon>
        <taxon>Rhizobium</taxon>
    </lineage>
</organism>
<dbReference type="InterPro" id="IPR055680">
    <property type="entry name" value="DUF7256"/>
</dbReference>
<feature type="domain" description="DUF7256" evidence="1">
    <location>
        <begin position="4"/>
        <end position="61"/>
    </location>
</feature>
<dbReference type="Proteomes" id="UP000295021">
    <property type="component" value="Unassembled WGS sequence"/>
</dbReference>
<reference evidence="2 3" key="1">
    <citation type="submission" date="2019-03" db="EMBL/GenBank/DDBJ databases">
        <title>Genomic Encyclopedia of Type Strains, Phase IV (KMG-V): Genome sequencing to study the core and pangenomes of soil and plant-associated prokaryotes.</title>
        <authorList>
            <person name="Whitman W."/>
        </authorList>
    </citation>
    <scope>NUCLEOTIDE SEQUENCE [LARGE SCALE GENOMIC DNA]</scope>
    <source>
        <strain evidence="2 3">FB403</strain>
    </source>
</reference>
<gene>
    <name evidence="2" type="ORF">EV131_113170</name>
</gene>
<sequence length="63" mass="6855">MPIDNARLAPMQPGVSVEELKAALGTSWKEPSLQAEGHLHIEEFGTRITADGSLGEVHFRAAW</sequence>
<dbReference type="AlphaFoldDB" id="A0AAX2QGE8"/>
<evidence type="ECO:0000313" key="2">
    <source>
        <dbReference type="EMBL" id="TCU19570.1"/>
    </source>
</evidence>
<protein>
    <recommendedName>
        <fullName evidence="1">DUF7256 domain-containing protein</fullName>
    </recommendedName>
</protein>
<accession>A0AAX2QGE8</accession>
<name>A0AAX2QGE8_9HYPH</name>
<dbReference type="EMBL" id="SMBI01000013">
    <property type="protein sequence ID" value="TCU19570.1"/>
    <property type="molecule type" value="Genomic_DNA"/>
</dbReference>
<dbReference type="Pfam" id="PF23917">
    <property type="entry name" value="DUF7256"/>
    <property type="match status" value="1"/>
</dbReference>
<evidence type="ECO:0000259" key="1">
    <source>
        <dbReference type="Pfam" id="PF23917"/>
    </source>
</evidence>
<comment type="caution">
    <text evidence="2">The sequence shown here is derived from an EMBL/GenBank/DDBJ whole genome shotgun (WGS) entry which is preliminary data.</text>
</comment>
<proteinExistence type="predicted"/>
<evidence type="ECO:0000313" key="3">
    <source>
        <dbReference type="Proteomes" id="UP000295021"/>
    </source>
</evidence>